<dbReference type="EMBL" id="JAWDIP010000003">
    <property type="protein sequence ID" value="MDY0395166.1"/>
    <property type="molecule type" value="Genomic_DNA"/>
</dbReference>
<gene>
    <name evidence="3" type="ORF">RWE15_13000</name>
</gene>
<accession>A0ABU5C757</accession>
<dbReference type="Pfam" id="PF13739">
    <property type="entry name" value="PdaC"/>
    <property type="match status" value="1"/>
</dbReference>
<feature type="domain" description="DUF3298" evidence="1">
    <location>
        <begin position="118"/>
        <end position="186"/>
    </location>
</feature>
<proteinExistence type="predicted"/>
<evidence type="ECO:0000259" key="1">
    <source>
        <dbReference type="Pfam" id="PF11738"/>
    </source>
</evidence>
<sequence>MAAIAFPVSIQTFVLDRGSVKIYYPQVFGMQDLTIQQSINQKILQLTQTVIQEQYQQQQMAEFDQIVGSFEIKNNQRNILSLTISNYAIAKQAAHGLTIMKSLTFDLLTGKIYQLPALFKKESNYIEILSNHIKAQIKKRHIPVIEDFNTISSHQDFYIADRTLVLYFQPYDLTPYYYGFTIFPISVYALTNIINDDSPLAVMAANS</sequence>
<dbReference type="Proteomes" id="UP001281447">
    <property type="component" value="Unassembled WGS sequence"/>
</dbReference>
<evidence type="ECO:0000259" key="2">
    <source>
        <dbReference type="Pfam" id="PF13739"/>
    </source>
</evidence>
<dbReference type="InterPro" id="IPR025303">
    <property type="entry name" value="PdaC"/>
</dbReference>
<evidence type="ECO:0000313" key="4">
    <source>
        <dbReference type="Proteomes" id="UP001281447"/>
    </source>
</evidence>
<reference evidence="3 4" key="1">
    <citation type="submission" date="2023-10" db="EMBL/GenBank/DDBJ databases">
        <title>Virgibacillus halophilus 5B73C genome.</title>
        <authorList>
            <person name="Miliotis G."/>
            <person name="Sengupta P."/>
            <person name="Hameed A."/>
            <person name="Chuvochina M."/>
            <person name="Mcdonagh F."/>
            <person name="Simpson A.C."/>
            <person name="Singh N.K."/>
            <person name="Rekha P.D."/>
            <person name="Raman K."/>
            <person name="Hugenholtz P."/>
            <person name="Venkateswaran K."/>
        </authorList>
    </citation>
    <scope>NUCLEOTIDE SEQUENCE [LARGE SCALE GENOMIC DNA]</scope>
    <source>
        <strain evidence="3 4">5B73C</strain>
    </source>
</reference>
<dbReference type="InterPro" id="IPR021729">
    <property type="entry name" value="DUF3298"/>
</dbReference>
<protein>
    <submittedName>
        <fullName evidence="3">DUF3298 domain-containing protein</fullName>
    </submittedName>
</protein>
<comment type="caution">
    <text evidence="3">The sequence shown here is derived from an EMBL/GenBank/DDBJ whole genome shotgun (WGS) entry which is preliminary data.</text>
</comment>
<dbReference type="Gene3D" id="3.90.640.20">
    <property type="entry name" value="Heat-shock cognate protein, ATPase"/>
    <property type="match status" value="1"/>
</dbReference>
<dbReference type="Gene3D" id="3.30.565.40">
    <property type="entry name" value="Fervidobacterium nodosum Rt17-B1 like"/>
    <property type="match status" value="1"/>
</dbReference>
<organism evidence="3 4">
    <name type="scientific">Tigheibacillus halophilus</name>
    <dbReference type="NCBI Taxonomy" id="361280"/>
    <lineage>
        <taxon>Bacteria</taxon>
        <taxon>Bacillati</taxon>
        <taxon>Bacillota</taxon>
        <taxon>Bacilli</taxon>
        <taxon>Bacillales</taxon>
        <taxon>Bacillaceae</taxon>
        <taxon>Tigheibacillus</taxon>
    </lineage>
</organism>
<dbReference type="Pfam" id="PF11738">
    <property type="entry name" value="DUF3298"/>
    <property type="match status" value="1"/>
</dbReference>
<evidence type="ECO:0000313" key="3">
    <source>
        <dbReference type="EMBL" id="MDY0395166.1"/>
    </source>
</evidence>
<keyword evidence="4" id="KW-1185">Reference proteome</keyword>
<dbReference type="InterPro" id="IPR037126">
    <property type="entry name" value="PdaC/RsiV-like_sf"/>
</dbReference>
<name>A0ABU5C757_9BACI</name>
<feature type="domain" description="Deacetylase PdaC" evidence="2">
    <location>
        <begin position="19"/>
        <end position="88"/>
    </location>
</feature>
<dbReference type="RefSeq" id="WP_390356018.1">
    <property type="nucleotide sequence ID" value="NZ_JBHUIZ010000012.1"/>
</dbReference>